<evidence type="ECO:0008006" key="5">
    <source>
        <dbReference type="Google" id="ProtNLM"/>
    </source>
</evidence>
<keyword evidence="2" id="KW-0472">Membrane</keyword>
<dbReference type="KEGG" id="sna:Snas_0701"/>
<evidence type="ECO:0000256" key="1">
    <source>
        <dbReference type="SAM" id="MobiDB-lite"/>
    </source>
</evidence>
<reference evidence="3 4" key="1">
    <citation type="journal article" date="2009" name="Stand. Genomic Sci.">
        <title>Complete genome sequence of Stackebrandtia nassauensis type strain (LLR-40K-21).</title>
        <authorList>
            <person name="Munk C."/>
            <person name="Lapidus A."/>
            <person name="Copeland A."/>
            <person name="Jando M."/>
            <person name="Mayilraj S."/>
            <person name="Glavina Del Rio T."/>
            <person name="Nolan M."/>
            <person name="Chen F."/>
            <person name="Lucas S."/>
            <person name="Tice H."/>
            <person name="Cheng J.F."/>
            <person name="Han C."/>
            <person name="Detter J.C."/>
            <person name="Bruce D."/>
            <person name="Goodwin L."/>
            <person name="Chain P."/>
            <person name="Pitluck S."/>
            <person name="Goker M."/>
            <person name="Ovchinikova G."/>
            <person name="Pati A."/>
            <person name="Ivanova N."/>
            <person name="Mavromatis K."/>
            <person name="Chen A."/>
            <person name="Palaniappan K."/>
            <person name="Land M."/>
            <person name="Hauser L."/>
            <person name="Chang Y.J."/>
            <person name="Jeffries C.D."/>
            <person name="Bristow J."/>
            <person name="Eisen J.A."/>
            <person name="Markowitz V."/>
            <person name="Hugenholtz P."/>
            <person name="Kyrpides N.C."/>
            <person name="Klenk H.P."/>
        </authorList>
    </citation>
    <scope>NUCLEOTIDE SEQUENCE [LARGE SCALE GENOMIC DNA]</scope>
    <source>
        <strain evidence="4">DSM 44728 / CIP 108903 / NRRL B-16338 / NBRC 102104 / LLR-40K-21</strain>
    </source>
</reference>
<organism evidence="3 4">
    <name type="scientific">Stackebrandtia nassauensis (strain DSM 44728 / CIP 108903 / NRRL B-16338 / NBRC 102104 / LLR-40K-21)</name>
    <dbReference type="NCBI Taxonomy" id="446470"/>
    <lineage>
        <taxon>Bacteria</taxon>
        <taxon>Bacillati</taxon>
        <taxon>Actinomycetota</taxon>
        <taxon>Actinomycetes</taxon>
        <taxon>Glycomycetales</taxon>
        <taxon>Glycomycetaceae</taxon>
        <taxon>Stackebrandtia</taxon>
    </lineage>
</organism>
<proteinExistence type="predicted"/>
<feature type="transmembrane region" description="Helical" evidence="2">
    <location>
        <begin position="61"/>
        <end position="81"/>
    </location>
</feature>
<keyword evidence="4" id="KW-1185">Reference proteome</keyword>
<feature type="region of interest" description="Disordered" evidence="1">
    <location>
        <begin position="1"/>
        <end position="56"/>
    </location>
</feature>
<feature type="compositionally biased region" description="Low complexity" evidence="1">
    <location>
        <begin position="13"/>
        <end position="29"/>
    </location>
</feature>
<feature type="compositionally biased region" description="Low complexity" evidence="1">
    <location>
        <begin position="38"/>
        <end position="47"/>
    </location>
</feature>
<dbReference type="AlphaFoldDB" id="D3Q715"/>
<evidence type="ECO:0000256" key="2">
    <source>
        <dbReference type="SAM" id="Phobius"/>
    </source>
</evidence>
<accession>D3Q715</accession>
<dbReference type="HOGENOM" id="CLU_1034090_0_0_11"/>
<dbReference type="SUPFAM" id="SSF54427">
    <property type="entry name" value="NTF2-like"/>
    <property type="match status" value="1"/>
</dbReference>
<dbReference type="STRING" id="446470.Snas_0701"/>
<dbReference type="InterPro" id="IPR032710">
    <property type="entry name" value="NTF2-like_dom_sf"/>
</dbReference>
<keyword evidence="2" id="KW-0812">Transmembrane</keyword>
<dbReference type="EMBL" id="CP001778">
    <property type="protein sequence ID" value="ADD40414.1"/>
    <property type="molecule type" value="Genomic_DNA"/>
</dbReference>
<evidence type="ECO:0000313" key="3">
    <source>
        <dbReference type="EMBL" id="ADD40414.1"/>
    </source>
</evidence>
<protein>
    <recommendedName>
        <fullName evidence="5">DUF4878 domain-containing protein</fullName>
    </recommendedName>
</protein>
<gene>
    <name evidence="3" type="ordered locus">Snas_0701</name>
</gene>
<name>D3Q715_STANL</name>
<dbReference type="Proteomes" id="UP000000844">
    <property type="component" value="Chromosome"/>
</dbReference>
<evidence type="ECO:0000313" key="4">
    <source>
        <dbReference type="Proteomes" id="UP000000844"/>
    </source>
</evidence>
<sequence length="269" mass="29169">MSQHGPHGGYPDQGPSGYPQYSPSYYSQPVTGAQPVTGMPMMGAAPQQPQPDPRPRGPLKFLVPLCVVLALAFGGSAYFFFISGDAPSEVVGQYITHAQDEDFAGAREFTSDSATKATKFQGNSEGMETMRRWFGEDTMRWEVRGDSTSGSKSTVTVDKTLVLPNYDEPVEMRWDYRLERESGNWKIDRVKIMSIVDDGIAGPGDCMLATGFAYEAADCSDGPNSEASVLVEVTDAVDVPDDCPNPTGPAVETTKKRILCIEEQSPESS</sequence>
<keyword evidence="2" id="KW-1133">Transmembrane helix</keyword>
<dbReference type="RefSeq" id="WP_013015985.1">
    <property type="nucleotide sequence ID" value="NC_013947.1"/>
</dbReference>